<feature type="region of interest" description="Disordered" evidence="1">
    <location>
        <begin position="1"/>
        <end position="27"/>
    </location>
</feature>
<evidence type="ECO:0000313" key="2">
    <source>
        <dbReference type="EMBL" id="CCO17750.1"/>
    </source>
</evidence>
<organism evidence="2 3">
    <name type="scientific">Bathycoccus prasinos</name>
    <dbReference type="NCBI Taxonomy" id="41875"/>
    <lineage>
        <taxon>Eukaryota</taxon>
        <taxon>Viridiplantae</taxon>
        <taxon>Chlorophyta</taxon>
        <taxon>Mamiellophyceae</taxon>
        <taxon>Mamiellales</taxon>
        <taxon>Bathycoccaceae</taxon>
        <taxon>Bathycoccus</taxon>
    </lineage>
</organism>
<gene>
    <name evidence="2" type="ORF">Bathy08g03610</name>
</gene>
<reference evidence="2 3" key="1">
    <citation type="submission" date="2011-10" db="EMBL/GenBank/DDBJ databases">
        <authorList>
            <person name="Genoscope - CEA"/>
        </authorList>
    </citation>
    <scope>NUCLEOTIDE SEQUENCE [LARGE SCALE GENOMIC DNA]</scope>
    <source>
        <strain evidence="2 3">RCC 1105</strain>
    </source>
</reference>
<sequence length="191" mass="21693">MPALPTRTTDDDKTPDDDDARNERTSYARNKTIDLKRENVYALVHIRARMSSSSSTRIRKRTSVFGQSEQMFTEILRNALELARGKVGGKEITDAMRVVHFETKKESEGESAIGAVRMKRKDLELFASAMKEYDALYRKRKTNDTNTNNNSTEEEDSIGLRIEVLRAANSLLDMVGVESERDMVDALLLNE</sequence>
<dbReference type="Proteomes" id="UP000198341">
    <property type="component" value="Chromosome 8"/>
</dbReference>
<proteinExistence type="predicted"/>
<keyword evidence="3" id="KW-1185">Reference proteome</keyword>
<dbReference type="RefSeq" id="XP_007511629.1">
    <property type="nucleotide sequence ID" value="XM_007511567.1"/>
</dbReference>
<name>K8EZ12_9CHLO</name>
<evidence type="ECO:0000313" key="3">
    <source>
        <dbReference type="Proteomes" id="UP000198341"/>
    </source>
</evidence>
<accession>K8EZ12</accession>
<dbReference type="GeneID" id="19014340"/>
<evidence type="ECO:0000256" key="1">
    <source>
        <dbReference type="SAM" id="MobiDB-lite"/>
    </source>
</evidence>
<dbReference type="AlphaFoldDB" id="K8EZ12"/>
<dbReference type="KEGG" id="bpg:Bathy08g03610"/>
<dbReference type="EMBL" id="FO082271">
    <property type="protein sequence ID" value="CCO17750.1"/>
    <property type="molecule type" value="Genomic_DNA"/>
</dbReference>
<protein>
    <submittedName>
        <fullName evidence="2">Uncharacterized protein</fullName>
    </submittedName>
</protein>